<evidence type="ECO:0000256" key="2">
    <source>
        <dbReference type="ARBA" id="ARBA00022475"/>
    </source>
</evidence>
<name>A0AAV4GWF7_9GAST</name>
<accession>A0AAV4GWF7</accession>
<dbReference type="InterPro" id="IPR019427">
    <property type="entry name" value="7TM_GPCR_serpentine_rcpt_Srw"/>
</dbReference>
<dbReference type="GO" id="GO:0008528">
    <property type="term" value="F:G protein-coupled peptide receptor activity"/>
    <property type="evidence" value="ECO:0007669"/>
    <property type="project" value="InterPro"/>
</dbReference>
<sequence>MDKNNFLDGECFMRNSVLVTNLCFNETTKDDTPEKWYRNIMECISHAMLSISAVGIPGNILVVIVYVKIGFSESINISYFALGISDTIALLFITWNALCYIPIFVKANLPFIPTEIVVITGGATNDCFSFITAWITTFISFQRCLCVMRPLKVKRIITHQRSLLCILTIFTINITITLGVYLNVYQFVPRLDEKRNRTQLGLTLVNTSESDFLYNFSFVYESLISKLLPLILILACSITLVVHMKRQASWRLAASHQASNQNGITAAHEQRAIRKYAADMRVSKTVLCIAVASCILGALNAVRSLLAVVIPGFRPMQAFKGEYRLVSRILLFVSGINSSVNVIIYYRMGSKFRRTLKRLFGLKEKEDI</sequence>
<feature type="transmembrane region" description="Helical" evidence="9">
    <location>
        <begin position="162"/>
        <end position="182"/>
    </location>
</feature>
<dbReference type="PANTHER" id="PTHR24230">
    <property type="entry name" value="G-PROTEIN COUPLED RECEPTOR"/>
    <property type="match status" value="1"/>
</dbReference>
<keyword evidence="12" id="KW-1185">Reference proteome</keyword>
<dbReference type="GO" id="GO:0007218">
    <property type="term" value="P:neuropeptide signaling pathway"/>
    <property type="evidence" value="ECO:0007669"/>
    <property type="project" value="TreeGrafter"/>
</dbReference>
<evidence type="ECO:0000313" key="12">
    <source>
        <dbReference type="Proteomes" id="UP000762676"/>
    </source>
</evidence>
<dbReference type="Pfam" id="PF10324">
    <property type="entry name" value="7TM_GPCR_Srw"/>
    <property type="match status" value="1"/>
</dbReference>
<keyword evidence="6 9" id="KW-0472">Membrane</keyword>
<keyword evidence="5" id="KW-0297">G-protein coupled receptor</keyword>
<comment type="caution">
    <text evidence="11">The sequence shown here is derived from an EMBL/GenBank/DDBJ whole genome shotgun (WGS) entry which is preliminary data.</text>
</comment>
<dbReference type="PROSITE" id="PS50262">
    <property type="entry name" value="G_PROTEIN_RECEP_F1_2"/>
    <property type="match status" value="1"/>
</dbReference>
<dbReference type="InterPro" id="IPR017452">
    <property type="entry name" value="GPCR_Rhodpsn_7TM"/>
</dbReference>
<feature type="transmembrane region" description="Helical" evidence="9">
    <location>
        <begin position="325"/>
        <end position="348"/>
    </location>
</feature>
<dbReference type="SUPFAM" id="SSF81321">
    <property type="entry name" value="Family A G protein-coupled receptor-like"/>
    <property type="match status" value="1"/>
</dbReference>
<evidence type="ECO:0000256" key="3">
    <source>
        <dbReference type="ARBA" id="ARBA00022692"/>
    </source>
</evidence>
<dbReference type="PRINTS" id="PR00237">
    <property type="entry name" value="GPCRRHODOPSN"/>
</dbReference>
<evidence type="ECO:0000256" key="7">
    <source>
        <dbReference type="ARBA" id="ARBA00023170"/>
    </source>
</evidence>
<gene>
    <name evidence="11" type="ORF">ElyMa_000797800</name>
</gene>
<evidence type="ECO:0000256" key="1">
    <source>
        <dbReference type="ARBA" id="ARBA00004651"/>
    </source>
</evidence>
<keyword evidence="3 9" id="KW-0812">Transmembrane</keyword>
<dbReference type="GO" id="GO:0005886">
    <property type="term" value="C:plasma membrane"/>
    <property type="evidence" value="ECO:0007669"/>
    <property type="project" value="UniProtKB-SubCell"/>
</dbReference>
<feature type="transmembrane region" description="Helical" evidence="9">
    <location>
        <begin position="79"/>
        <end position="104"/>
    </location>
</feature>
<comment type="subcellular location">
    <subcellularLocation>
        <location evidence="1">Cell membrane</location>
        <topology evidence="1">Multi-pass membrane protein</topology>
    </subcellularLocation>
</comment>
<evidence type="ECO:0000256" key="5">
    <source>
        <dbReference type="ARBA" id="ARBA00023040"/>
    </source>
</evidence>
<dbReference type="EMBL" id="BMAT01001636">
    <property type="protein sequence ID" value="GFR89589.1"/>
    <property type="molecule type" value="Genomic_DNA"/>
</dbReference>
<reference evidence="11 12" key="1">
    <citation type="journal article" date="2021" name="Elife">
        <title>Chloroplast acquisition without the gene transfer in kleptoplastic sea slugs, Plakobranchus ocellatus.</title>
        <authorList>
            <person name="Maeda T."/>
            <person name="Takahashi S."/>
            <person name="Yoshida T."/>
            <person name="Shimamura S."/>
            <person name="Takaki Y."/>
            <person name="Nagai Y."/>
            <person name="Toyoda A."/>
            <person name="Suzuki Y."/>
            <person name="Arimoto A."/>
            <person name="Ishii H."/>
            <person name="Satoh N."/>
            <person name="Nishiyama T."/>
            <person name="Hasebe M."/>
            <person name="Maruyama T."/>
            <person name="Minagawa J."/>
            <person name="Obokata J."/>
            <person name="Shigenobu S."/>
        </authorList>
    </citation>
    <scope>NUCLEOTIDE SEQUENCE [LARGE SCALE GENOMIC DNA]</scope>
</reference>
<organism evidence="11 12">
    <name type="scientific">Elysia marginata</name>
    <dbReference type="NCBI Taxonomy" id="1093978"/>
    <lineage>
        <taxon>Eukaryota</taxon>
        <taxon>Metazoa</taxon>
        <taxon>Spiralia</taxon>
        <taxon>Lophotrochozoa</taxon>
        <taxon>Mollusca</taxon>
        <taxon>Gastropoda</taxon>
        <taxon>Heterobranchia</taxon>
        <taxon>Euthyneura</taxon>
        <taxon>Panpulmonata</taxon>
        <taxon>Sacoglossa</taxon>
        <taxon>Placobranchoidea</taxon>
        <taxon>Plakobranchidae</taxon>
        <taxon>Elysia</taxon>
    </lineage>
</organism>
<feature type="transmembrane region" description="Helical" evidence="9">
    <location>
        <begin position="44"/>
        <end position="67"/>
    </location>
</feature>
<evidence type="ECO:0000313" key="11">
    <source>
        <dbReference type="EMBL" id="GFR89589.1"/>
    </source>
</evidence>
<keyword evidence="8" id="KW-0807">Transducer</keyword>
<feature type="transmembrane region" description="Helical" evidence="9">
    <location>
        <begin position="285"/>
        <end position="313"/>
    </location>
</feature>
<feature type="transmembrane region" description="Helical" evidence="9">
    <location>
        <begin position="223"/>
        <end position="242"/>
    </location>
</feature>
<dbReference type="Gene3D" id="1.20.1070.10">
    <property type="entry name" value="Rhodopsin 7-helix transmembrane proteins"/>
    <property type="match status" value="1"/>
</dbReference>
<proteinExistence type="predicted"/>
<feature type="domain" description="G-protein coupled receptors family 1 profile" evidence="10">
    <location>
        <begin position="58"/>
        <end position="345"/>
    </location>
</feature>
<evidence type="ECO:0000256" key="9">
    <source>
        <dbReference type="SAM" id="Phobius"/>
    </source>
</evidence>
<evidence type="ECO:0000256" key="6">
    <source>
        <dbReference type="ARBA" id="ARBA00023136"/>
    </source>
</evidence>
<evidence type="ECO:0000256" key="4">
    <source>
        <dbReference type="ARBA" id="ARBA00022989"/>
    </source>
</evidence>
<keyword evidence="4 9" id="KW-1133">Transmembrane helix</keyword>
<feature type="transmembrane region" description="Helical" evidence="9">
    <location>
        <begin position="116"/>
        <end position="141"/>
    </location>
</feature>
<keyword evidence="2" id="KW-1003">Cell membrane</keyword>
<evidence type="ECO:0000256" key="8">
    <source>
        <dbReference type="ARBA" id="ARBA00023224"/>
    </source>
</evidence>
<dbReference type="PANTHER" id="PTHR24230:SF163">
    <property type="entry name" value="CORAZONIN RECEPTOR, ISOFORM B"/>
    <property type="match status" value="1"/>
</dbReference>
<dbReference type="Proteomes" id="UP000762676">
    <property type="component" value="Unassembled WGS sequence"/>
</dbReference>
<dbReference type="AlphaFoldDB" id="A0AAV4GWF7"/>
<keyword evidence="7 11" id="KW-0675">Receptor</keyword>
<protein>
    <submittedName>
        <fullName evidence="11">Chemosensory receptor B</fullName>
    </submittedName>
</protein>
<evidence type="ECO:0000259" key="10">
    <source>
        <dbReference type="PROSITE" id="PS50262"/>
    </source>
</evidence>
<dbReference type="InterPro" id="IPR000276">
    <property type="entry name" value="GPCR_Rhodpsn"/>
</dbReference>